<dbReference type="AlphaFoldDB" id="A0A1F6GBR9"/>
<dbReference type="Proteomes" id="UP000178449">
    <property type="component" value="Unassembled WGS sequence"/>
</dbReference>
<evidence type="ECO:0000313" key="5">
    <source>
        <dbReference type="EMBL" id="OGG95539.1"/>
    </source>
</evidence>
<feature type="transmembrane region" description="Helical" evidence="3">
    <location>
        <begin position="46"/>
        <end position="66"/>
    </location>
</feature>
<keyword evidence="3" id="KW-0812">Transmembrane</keyword>
<dbReference type="PANTHER" id="PTHR32089">
    <property type="entry name" value="METHYL-ACCEPTING CHEMOTAXIS PROTEIN MCPB"/>
    <property type="match status" value="1"/>
</dbReference>
<reference evidence="5 6" key="1">
    <citation type="journal article" date="2016" name="Nat. Commun.">
        <title>Thousands of microbial genomes shed light on interconnected biogeochemical processes in an aquifer system.</title>
        <authorList>
            <person name="Anantharaman K."/>
            <person name="Brown C.T."/>
            <person name="Hug L.A."/>
            <person name="Sharon I."/>
            <person name="Castelle C.J."/>
            <person name="Probst A.J."/>
            <person name="Thomas B.C."/>
            <person name="Singh A."/>
            <person name="Wilkins M.J."/>
            <person name="Karaoz U."/>
            <person name="Brodie E.L."/>
            <person name="Williams K.H."/>
            <person name="Hubbard S.S."/>
            <person name="Banfield J.F."/>
        </authorList>
    </citation>
    <scope>NUCLEOTIDE SEQUENCE [LARGE SCALE GENOMIC DNA]</scope>
</reference>
<keyword evidence="3" id="KW-0472">Membrane</keyword>
<dbReference type="PANTHER" id="PTHR32089:SF112">
    <property type="entry name" value="LYSOZYME-LIKE PROTEIN-RELATED"/>
    <property type="match status" value="1"/>
</dbReference>
<gene>
    <name evidence="5" type="ORF">A2527_06825</name>
</gene>
<protein>
    <recommendedName>
        <fullName evidence="4">Methyl-accepting transducer domain-containing protein</fullName>
    </recommendedName>
</protein>
<evidence type="ECO:0000313" key="6">
    <source>
        <dbReference type="Proteomes" id="UP000178449"/>
    </source>
</evidence>
<feature type="domain" description="Methyl-accepting transducer" evidence="4">
    <location>
        <begin position="128"/>
        <end position="357"/>
    </location>
</feature>
<comment type="caution">
    <text evidence="5">The sequence shown here is derived from an EMBL/GenBank/DDBJ whole genome shotgun (WGS) entry which is preliminary data.</text>
</comment>
<keyword evidence="1 2" id="KW-0807">Transducer</keyword>
<evidence type="ECO:0000259" key="4">
    <source>
        <dbReference type="PROSITE" id="PS50111"/>
    </source>
</evidence>
<evidence type="ECO:0000256" key="3">
    <source>
        <dbReference type="SAM" id="Phobius"/>
    </source>
</evidence>
<dbReference type="InterPro" id="IPR004089">
    <property type="entry name" value="MCPsignal_dom"/>
</dbReference>
<evidence type="ECO:0000256" key="1">
    <source>
        <dbReference type="ARBA" id="ARBA00023224"/>
    </source>
</evidence>
<accession>A0A1F6GBR9</accession>
<dbReference type="GO" id="GO:0007165">
    <property type="term" value="P:signal transduction"/>
    <property type="evidence" value="ECO:0007669"/>
    <property type="project" value="UniProtKB-KW"/>
</dbReference>
<dbReference type="Gene3D" id="1.10.287.950">
    <property type="entry name" value="Methyl-accepting chemotaxis protein"/>
    <property type="match status" value="1"/>
</dbReference>
<dbReference type="STRING" id="1817772.A2527_06825"/>
<dbReference type="PROSITE" id="PS50111">
    <property type="entry name" value="CHEMOTAXIS_TRANSDUC_2"/>
    <property type="match status" value="1"/>
</dbReference>
<dbReference type="EMBL" id="MFNE01000020">
    <property type="protein sequence ID" value="OGG95539.1"/>
    <property type="molecule type" value="Genomic_DNA"/>
</dbReference>
<evidence type="ECO:0000256" key="2">
    <source>
        <dbReference type="PROSITE-ProRule" id="PRU00284"/>
    </source>
</evidence>
<name>A0A1F6GBR9_9PROT</name>
<dbReference type="Pfam" id="PF00015">
    <property type="entry name" value="MCPsignal"/>
    <property type="match status" value="1"/>
</dbReference>
<feature type="transmembrane region" description="Helical" evidence="3">
    <location>
        <begin position="20"/>
        <end position="40"/>
    </location>
</feature>
<dbReference type="GO" id="GO:0016020">
    <property type="term" value="C:membrane"/>
    <property type="evidence" value="ECO:0007669"/>
    <property type="project" value="InterPro"/>
</dbReference>
<dbReference type="SMART" id="SM00283">
    <property type="entry name" value="MA"/>
    <property type="match status" value="1"/>
</dbReference>
<dbReference type="SUPFAM" id="SSF58104">
    <property type="entry name" value="Methyl-accepting chemotaxis protein (MCP) signaling domain"/>
    <property type="match status" value="1"/>
</dbReference>
<sequence>MGTGVWGILSGQKNKKAMKLIHYILSLVLLNLVFLVGSVLAQGSKIYWIGFGLALLANLFLGYWIYDNVQKQLGAELKKLHQIAARMSEGDLATSFGLPPGKTPGGLTSSLLTIRNTFKDGIKAVFTAASSLRDRGVQLDHAMEAIDRNTVAMVDSVRSSTTELDEMNKLAVKTHERATQMIGRIESIREQIKSARESAEQGSQVIGKTSRSIEAIAEGMAGVSRFIETIDQISTKTNLLALNAAIEAAKAGESGKGFGVVAESVKSLAEQSDKATSEIGRLIQKNKRDMDDGVRVVKEQGEVFRKIIERVLAVSFEMDGAANDAGQVSTVTGNLKNNTQDILKRAKLNQNELSDLQNEVDLATQASSAFSQLAEELIQSFSRFKLDRK</sequence>
<proteinExistence type="predicted"/>
<keyword evidence="3" id="KW-1133">Transmembrane helix</keyword>
<organism evidence="5 6">
    <name type="scientific">Candidatus Lambdaproteobacteria bacterium RIFOXYD2_FULL_50_16</name>
    <dbReference type="NCBI Taxonomy" id="1817772"/>
    <lineage>
        <taxon>Bacteria</taxon>
        <taxon>Pseudomonadati</taxon>
        <taxon>Pseudomonadota</taxon>
        <taxon>Candidatus Lambdaproteobacteria</taxon>
    </lineage>
</organism>